<reference evidence="10" key="2">
    <citation type="journal article" date="2021" name="PeerJ">
        <title>Extensive microbial diversity within the chicken gut microbiome revealed by metagenomics and culture.</title>
        <authorList>
            <person name="Gilroy R."/>
            <person name="Ravi A."/>
            <person name="Getino M."/>
            <person name="Pursley I."/>
            <person name="Horton D.L."/>
            <person name="Alikhan N.F."/>
            <person name="Baker D."/>
            <person name="Gharbi K."/>
            <person name="Hall N."/>
            <person name="Watson M."/>
            <person name="Adriaenssens E.M."/>
            <person name="Foster-Nyarko E."/>
            <person name="Jarju S."/>
            <person name="Secka A."/>
            <person name="Antonio M."/>
            <person name="Oren A."/>
            <person name="Chaudhuri R.R."/>
            <person name="La Ragione R."/>
            <person name="Hildebrand F."/>
            <person name="Pallen M.J."/>
        </authorList>
    </citation>
    <scope>NUCLEOTIDE SEQUENCE</scope>
    <source>
        <strain evidence="10">14508</strain>
    </source>
</reference>
<dbReference type="GO" id="GO:0004373">
    <property type="term" value="F:alpha-1,4-glucan glucosyltransferase (UDP-glucose donor) activity"/>
    <property type="evidence" value="ECO:0007669"/>
    <property type="project" value="InterPro"/>
</dbReference>
<comment type="catalytic activity">
    <reaction evidence="1 7">
        <text>[(1-&gt;4)-alpha-D-glucosyl](n) + ADP-alpha-D-glucose = [(1-&gt;4)-alpha-D-glucosyl](n+1) + ADP + H(+)</text>
        <dbReference type="Rhea" id="RHEA:18189"/>
        <dbReference type="Rhea" id="RHEA-COMP:9584"/>
        <dbReference type="Rhea" id="RHEA-COMP:9587"/>
        <dbReference type="ChEBI" id="CHEBI:15378"/>
        <dbReference type="ChEBI" id="CHEBI:15444"/>
        <dbReference type="ChEBI" id="CHEBI:57498"/>
        <dbReference type="ChEBI" id="CHEBI:456216"/>
        <dbReference type="EC" id="2.4.1.21"/>
    </reaction>
</comment>
<dbReference type="Pfam" id="PF00534">
    <property type="entry name" value="Glycos_transf_1"/>
    <property type="match status" value="1"/>
</dbReference>
<dbReference type="EMBL" id="DVKI01000185">
    <property type="protein sequence ID" value="HIT17883.1"/>
    <property type="molecule type" value="Genomic_DNA"/>
</dbReference>
<reference evidence="10" key="1">
    <citation type="submission" date="2020-10" db="EMBL/GenBank/DDBJ databases">
        <authorList>
            <person name="Gilroy R."/>
        </authorList>
    </citation>
    <scope>NUCLEOTIDE SEQUENCE</scope>
    <source>
        <strain evidence="10">14508</strain>
    </source>
</reference>
<dbReference type="AlphaFoldDB" id="A0A9D1GAQ0"/>
<comment type="function">
    <text evidence="2 7">Synthesizes alpha-1,4-glucan chains using ADP-glucose.</text>
</comment>
<dbReference type="PANTHER" id="PTHR45825">
    <property type="entry name" value="GRANULE-BOUND STARCH SYNTHASE 1, CHLOROPLASTIC/AMYLOPLASTIC"/>
    <property type="match status" value="1"/>
</dbReference>
<organism evidence="10 11">
    <name type="scientific">Candidatus Caccosoma faecigallinarum</name>
    <dbReference type="NCBI Taxonomy" id="2840720"/>
    <lineage>
        <taxon>Bacteria</taxon>
        <taxon>Bacillati</taxon>
        <taxon>Bacillota</taxon>
        <taxon>Bacillota incertae sedis</taxon>
        <taxon>Candidatus Caccosoma</taxon>
    </lineage>
</organism>
<dbReference type="Gene3D" id="3.40.50.2000">
    <property type="entry name" value="Glycogen Phosphorylase B"/>
    <property type="match status" value="2"/>
</dbReference>
<dbReference type="GO" id="GO:0005978">
    <property type="term" value="P:glycogen biosynthetic process"/>
    <property type="evidence" value="ECO:0007669"/>
    <property type="project" value="UniProtKB-UniRule"/>
</dbReference>
<keyword evidence="5 7" id="KW-0808">Transferase</keyword>
<keyword evidence="4 7" id="KW-0328">Glycosyltransferase</keyword>
<evidence type="ECO:0000256" key="4">
    <source>
        <dbReference type="ARBA" id="ARBA00022676"/>
    </source>
</evidence>
<dbReference type="InterPro" id="IPR001296">
    <property type="entry name" value="Glyco_trans_1"/>
</dbReference>
<dbReference type="InterPro" id="IPR011835">
    <property type="entry name" value="GS/SS"/>
</dbReference>
<dbReference type="SUPFAM" id="SSF53756">
    <property type="entry name" value="UDP-Glycosyltransferase/glycogen phosphorylase"/>
    <property type="match status" value="1"/>
</dbReference>
<evidence type="ECO:0000256" key="3">
    <source>
        <dbReference type="ARBA" id="ARBA00010281"/>
    </source>
</evidence>
<evidence type="ECO:0000256" key="5">
    <source>
        <dbReference type="ARBA" id="ARBA00022679"/>
    </source>
</evidence>
<comment type="pathway">
    <text evidence="7">Glycan biosynthesis; glycogen biosynthesis.</text>
</comment>
<evidence type="ECO:0000259" key="9">
    <source>
        <dbReference type="Pfam" id="PF08323"/>
    </source>
</evidence>
<evidence type="ECO:0000313" key="11">
    <source>
        <dbReference type="Proteomes" id="UP000886893"/>
    </source>
</evidence>
<evidence type="ECO:0000256" key="1">
    <source>
        <dbReference type="ARBA" id="ARBA00001478"/>
    </source>
</evidence>
<evidence type="ECO:0000256" key="7">
    <source>
        <dbReference type="HAMAP-Rule" id="MF_00484"/>
    </source>
</evidence>
<protein>
    <recommendedName>
        <fullName evidence="7">Glycogen synthase</fullName>
        <ecNumber evidence="7">2.4.1.21</ecNumber>
    </recommendedName>
    <alternativeName>
        <fullName evidence="7">Starch [bacterial glycogen] synthase</fullName>
    </alternativeName>
</protein>
<feature type="domain" description="Glycosyl transferase family 1" evidence="8">
    <location>
        <begin position="287"/>
        <end position="422"/>
    </location>
</feature>
<dbReference type="Proteomes" id="UP000886893">
    <property type="component" value="Unassembled WGS sequence"/>
</dbReference>
<dbReference type="HAMAP" id="MF_00484">
    <property type="entry name" value="Glycogen_synth"/>
    <property type="match status" value="1"/>
</dbReference>
<comment type="caution">
    <text evidence="10">The sequence shown here is derived from an EMBL/GenBank/DDBJ whole genome shotgun (WGS) entry which is preliminary data.</text>
</comment>
<proteinExistence type="inferred from homology"/>
<keyword evidence="6 7" id="KW-0320">Glycogen biosynthesis</keyword>
<sequence>MKVLMATAEAEPFAKTGGLGDVLGALPQALKQQEIDVRVLIPRYKIIPPIYREKMKYLGYIYLDVNWRHQYCGIFSLKKEGVTYYFLDNEFYFGSDHLYDEMDLERFSFLSYGAFELLSFLNFQPDILHLHDWHTGAIAALFDYKYRHLPFYQNMKIVYTIHNLQYQGKFDVNHVKDMLPLSDVYYDGYLANFMAWGIRYAHKITTVSPSYKDEIQTDQYGEGLNGLLYQNKDKLIGVLNGIDEKRYNPELDNEIYYKYTKETVFQIKPLNKKMLLQELQIDDEIKVPLIGVVTRLATQKGIDLIIGALYQILKEDIRVVVLGSGDKNYEQALLSLMQQYPTKLKVVLKFDNTLAHKIYAGSDLFLMPSIFEPCGLAQMICLKYGTLPIVREVGGLKDTIQSYDEYRQVGNGFSFTYYNLNDFIYTIYRAIGLYYNKDVFCQIMENAMNCDFSWHASAIKYKKIYSDCLKGKKE</sequence>
<dbReference type="GO" id="GO:0009011">
    <property type="term" value="F:alpha-1,4-glucan glucosyltransferase (ADP-glucose donor) activity"/>
    <property type="evidence" value="ECO:0007669"/>
    <property type="project" value="UniProtKB-UniRule"/>
</dbReference>
<evidence type="ECO:0000256" key="6">
    <source>
        <dbReference type="ARBA" id="ARBA00023056"/>
    </source>
</evidence>
<evidence type="ECO:0000313" key="10">
    <source>
        <dbReference type="EMBL" id="HIT17883.1"/>
    </source>
</evidence>
<comment type="similarity">
    <text evidence="3 7">Belongs to the glycosyltransferase 1 family. Bacterial/plant glycogen synthase subfamily.</text>
</comment>
<evidence type="ECO:0000256" key="2">
    <source>
        <dbReference type="ARBA" id="ARBA00002764"/>
    </source>
</evidence>
<feature type="binding site" evidence="7">
    <location>
        <position position="15"/>
    </location>
    <ligand>
        <name>ADP-alpha-D-glucose</name>
        <dbReference type="ChEBI" id="CHEBI:57498"/>
    </ligand>
</feature>
<feature type="domain" description="Starch synthase catalytic" evidence="9">
    <location>
        <begin position="2"/>
        <end position="228"/>
    </location>
</feature>
<gene>
    <name evidence="7" type="primary">glgA</name>
    <name evidence="10" type="ORF">IAD04_05885</name>
</gene>
<name>A0A9D1GAQ0_9FIRM</name>
<dbReference type="CDD" id="cd03791">
    <property type="entry name" value="GT5_Glycogen_synthase_DULL1-like"/>
    <property type="match status" value="1"/>
</dbReference>
<dbReference type="InterPro" id="IPR013534">
    <property type="entry name" value="Starch_synth_cat_dom"/>
</dbReference>
<dbReference type="Pfam" id="PF08323">
    <property type="entry name" value="Glyco_transf_5"/>
    <property type="match status" value="1"/>
</dbReference>
<evidence type="ECO:0000259" key="8">
    <source>
        <dbReference type="Pfam" id="PF00534"/>
    </source>
</evidence>
<accession>A0A9D1GAQ0</accession>
<dbReference type="PANTHER" id="PTHR45825:SF11">
    <property type="entry name" value="ALPHA AMYLASE DOMAIN-CONTAINING PROTEIN"/>
    <property type="match status" value="1"/>
</dbReference>
<dbReference type="NCBIfam" id="TIGR02095">
    <property type="entry name" value="glgA"/>
    <property type="match status" value="1"/>
</dbReference>
<dbReference type="EC" id="2.4.1.21" evidence="7"/>